<reference evidence="15" key="2">
    <citation type="submission" date="2007-04" db="EMBL/GenBank/DDBJ databases">
        <title>The genome of the human body louse.</title>
        <authorList>
            <consortium name="The Human Body Louse Genome Consortium"/>
            <person name="Kirkness E."/>
            <person name="Walenz B."/>
            <person name="Hass B."/>
            <person name="Bruggner R."/>
            <person name="Strausberg R."/>
        </authorList>
    </citation>
    <scope>NUCLEOTIDE SEQUENCE</scope>
    <source>
        <strain evidence="15">USDA</strain>
    </source>
</reference>
<dbReference type="EMBL" id="DS235044">
    <property type="protein sequence ID" value="EEB10901.1"/>
    <property type="molecule type" value="Genomic_DNA"/>
</dbReference>
<evidence type="ECO:0000256" key="5">
    <source>
        <dbReference type="ARBA" id="ARBA00022448"/>
    </source>
</evidence>
<evidence type="ECO:0000256" key="11">
    <source>
        <dbReference type="ARBA" id="ARBA00031441"/>
    </source>
</evidence>
<reference evidence="15" key="1">
    <citation type="submission" date="2007-04" db="EMBL/GenBank/DDBJ databases">
        <title>Annotation of Pediculus humanus corporis strain USDA.</title>
        <authorList>
            <person name="Kirkness E."/>
            <person name="Hannick L."/>
            <person name="Hass B."/>
            <person name="Bruggner R."/>
            <person name="Lawson D."/>
            <person name="Bidwell S."/>
            <person name="Joardar V."/>
            <person name="Caler E."/>
            <person name="Walenz B."/>
            <person name="Inman J."/>
            <person name="Schobel S."/>
            <person name="Galinsky K."/>
            <person name="Amedeo P."/>
            <person name="Strausberg R."/>
        </authorList>
    </citation>
    <scope>NUCLEOTIDE SEQUENCE</scope>
    <source>
        <strain evidence="15">USDA</strain>
    </source>
</reference>
<keyword evidence="15" id="KW-0830">Ubiquinone</keyword>
<comment type="function">
    <text evidence="1">Accessory subunit of the mitochondrial membrane respiratory chain NADH dehydrogenase (Complex I), that is believed not to be involved in catalysis. Complex I functions in the transfer of electrons from NADH to the respiratory chain. The immediate electron acceptor for the enzyme is believed to be ubiquinone.</text>
</comment>
<keyword evidence="17" id="KW-1185">Reference proteome</keyword>
<organism>
    <name type="scientific">Pediculus humanus subsp. corporis</name>
    <name type="common">Body louse</name>
    <dbReference type="NCBI Taxonomy" id="121224"/>
    <lineage>
        <taxon>Eukaryota</taxon>
        <taxon>Metazoa</taxon>
        <taxon>Ecdysozoa</taxon>
        <taxon>Arthropoda</taxon>
        <taxon>Hexapoda</taxon>
        <taxon>Insecta</taxon>
        <taxon>Pterygota</taxon>
        <taxon>Neoptera</taxon>
        <taxon>Paraneoptera</taxon>
        <taxon>Psocodea</taxon>
        <taxon>Troctomorpha</taxon>
        <taxon>Phthiraptera</taxon>
        <taxon>Anoplura</taxon>
        <taxon>Pediculidae</taxon>
        <taxon>Pediculus</taxon>
    </lineage>
</organism>
<dbReference type="Proteomes" id="UP000009046">
    <property type="component" value="Unassembled WGS sequence"/>
</dbReference>
<dbReference type="InParanoid" id="E0VBZ5"/>
<dbReference type="KEGG" id="phu:Phum_PHUM075910"/>
<evidence type="ECO:0000256" key="8">
    <source>
        <dbReference type="ARBA" id="ARBA00022982"/>
    </source>
</evidence>
<comment type="subcellular location">
    <subcellularLocation>
        <location evidence="2">Mitochondrion inner membrane</location>
        <topology evidence="2">Peripheral membrane protein</topology>
        <orientation evidence="2">Matrix side</orientation>
    </subcellularLocation>
</comment>
<evidence type="ECO:0000256" key="2">
    <source>
        <dbReference type="ARBA" id="ARBA00004443"/>
    </source>
</evidence>
<gene>
    <name evidence="16" type="primary">8231300</name>
    <name evidence="15" type="ORF">Phum_PHUM075910</name>
</gene>
<evidence type="ECO:0000256" key="7">
    <source>
        <dbReference type="ARBA" id="ARBA00022792"/>
    </source>
</evidence>
<dbReference type="OMA" id="IRECEGI"/>
<dbReference type="PANTHER" id="PTHR12878">
    <property type="entry name" value="NADH-UBIQUINONE OXIDOREDUCTASE B8 SUBUNIT"/>
    <property type="match status" value="1"/>
</dbReference>
<dbReference type="PIRSF" id="PIRSF005822">
    <property type="entry name" value="NDUA2"/>
    <property type="match status" value="1"/>
</dbReference>
<keyword evidence="6" id="KW-0679">Respiratory chain</keyword>
<dbReference type="RefSeq" id="XP_002423639.1">
    <property type="nucleotide sequence ID" value="XM_002423594.1"/>
</dbReference>
<evidence type="ECO:0000256" key="1">
    <source>
        <dbReference type="ARBA" id="ARBA00003195"/>
    </source>
</evidence>
<keyword evidence="9" id="KW-0496">Mitochondrion</keyword>
<dbReference type="InterPro" id="IPR016464">
    <property type="entry name" value="NADH_Ub_cplx-1_asu_su-2"/>
</dbReference>
<dbReference type="GO" id="GO:0016491">
    <property type="term" value="F:oxidoreductase activity"/>
    <property type="evidence" value="ECO:0007669"/>
    <property type="project" value="UniProtKB-KW"/>
</dbReference>
<dbReference type="STRING" id="121224.E0VBZ5"/>
<dbReference type="SMART" id="SM00916">
    <property type="entry name" value="L51_S25_CI-B8"/>
    <property type="match status" value="1"/>
</dbReference>
<evidence type="ECO:0000313" key="17">
    <source>
        <dbReference type="Proteomes" id="UP000009046"/>
    </source>
</evidence>
<reference evidence="16" key="3">
    <citation type="submission" date="2021-02" db="UniProtKB">
        <authorList>
            <consortium name="EnsemblMetazoa"/>
        </authorList>
    </citation>
    <scope>IDENTIFICATION</scope>
    <source>
        <strain evidence="16">USDA</strain>
    </source>
</reference>
<dbReference type="eggNOG" id="KOG3446">
    <property type="taxonomic scope" value="Eukaryota"/>
</dbReference>
<name>E0VBZ5_PEDHC</name>
<dbReference type="PANTHER" id="PTHR12878:SF0">
    <property type="entry name" value="NADH DEHYDROGENASE [UBIQUINONE] 1 ALPHA SUBCOMPLEX SUBUNIT 2"/>
    <property type="match status" value="1"/>
</dbReference>
<evidence type="ECO:0000313" key="15">
    <source>
        <dbReference type="EMBL" id="EEB10901.1"/>
    </source>
</evidence>
<dbReference type="InterPro" id="IPR036249">
    <property type="entry name" value="Thioredoxin-like_sf"/>
</dbReference>
<dbReference type="SUPFAM" id="SSF52833">
    <property type="entry name" value="Thioredoxin-like"/>
    <property type="match status" value="1"/>
</dbReference>
<evidence type="ECO:0000256" key="6">
    <source>
        <dbReference type="ARBA" id="ARBA00022660"/>
    </source>
</evidence>
<dbReference type="CTD" id="8231300"/>
<protein>
    <recommendedName>
        <fullName evidence="4">NADH dehydrogenase [ubiquinone] 1 alpha subcomplex subunit 2</fullName>
    </recommendedName>
    <alternativeName>
        <fullName evidence="11">Complex I-B8</fullName>
    </alternativeName>
    <alternativeName>
        <fullName evidence="12">NADH-ubiquinone oxidoreductase B8 subunit</fullName>
    </alternativeName>
</protein>
<dbReference type="FunCoup" id="E0VBZ5">
    <property type="interactions" value="1006"/>
</dbReference>
<dbReference type="InterPro" id="IPR007741">
    <property type="entry name" value="Ribosomal_mL43/mS25/NADH_DH"/>
</dbReference>
<dbReference type="OrthoDB" id="10250268at2759"/>
<evidence type="ECO:0000256" key="13">
    <source>
        <dbReference type="PIRSR" id="PIRSR005822-1"/>
    </source>
</evidence>
<keyword evidence="7" id="KW-0999">Mitochondrion inner membrane</keyword>
<dbReference type="GeneID" id="8231300"/>
<keyword evidence="10" id="KW-0472">Membrane</keyword>
<keyword evidence="15" id="KW-0560">Oxidoreductase</keyword>
<dbReference type="HOGENOM" id="CLU_110897_1_1_1"/>
<keyword evidence="13" id="KW-1015">Disulfide bond</keyword>
<dbReference type="EnsemblMetazoa" id="PHUM075910-RA">
    <property type="protein sequence ID" value="PHUM075910-PA"/>
    <property type="gene ID" value="PHUM075910"/>
</dbReference>
<proteinExistence type="inferred from homology"/>
<evidence type="ECO:0000256" key="4">
    <source>
        <dbReference type="ARBA" id="ARBA00016394"/>
    </source>
</evidence>
<keyword evidence="5" id="KW-0813">Transport</keyword>
<feature type="disulfide bond" description="Redox-active" evidence="13">
    <location>
        <begin position="19"/>
        <end position="53"/>
    </location>
</feature>
<feature type="domain" description="Ribosomal protein/NADH dehydrogenase" evidence="14">
    <location>
        <begin position="20"/>
        <end position="93"/>
    </location>
</feature>
<dbReference type="Gene3D" id="3.40.30.10">
    <property type="entry name" value="Glutaredoxin"/>
    <property type="match status" value="1"/>
</dbReference>
<evidence type="ECO:0000256" key="3">
    <source>
        <dbReference type="ARBA" id="ARBA00008939"/>
    </source>
</evidence>
<dbReference type="EMBL" id="AAZO01000908">
    <property type="status" value="NOT_ANNOTATED_CDS"/>
    <property type="molecule type" value="Genomic_DNA"/>
</dbReference>
<evidence type="ECO:0000256" key="9">
    <source>
        <dbReference type="ARBA" id="ARBA00023128"/>
    </source>
</evidence>
<dbReference type="GO" id="GO:0005743">
    <property type="term" value="C:mitochondrial inner membrane"/>
    <property type="evidence" value="ECO:0007669"/>
    <property type="project" value="UniProtKB-SubCell"/>
</dbReference>
<evidence type="ECO:0000259" key="14">
    <source>
        <dbReference type="SMART" id="SM00916"/>
    </source>
</evidence>
<evidence type="ECO:0000313" key="16">
    <source>
        <dbReference type="EnsemblMetazoa" id="PHUM075910-PA"/>
    </source>
</evidence>
<keyword evidence="8" id="KW-0249">Electron transport</keyword>
<dbReference type="VEuPathDB" id="VectorBase:PHUM075910"/>
<comment type="similarity">
    <text evidence="3">Belongs to the complex I NDUFA2 subunit family.</text>
</comment>
<evidence type="ECO:0000256" key="12">
    <source>
        <dbReference type="ARBA" id="ARBA00032513"/>
    </source>
</evidence>
<evidence type="ECO:0000256" key="10">
    <source>
        <dbReference type="ARBA" id="ARBA00023136"/>
    </source>
</evidence>
<sequence length="95" mass="10939">MSAAIKFSNRLRELRIHLCQKNTTSDGVRNFINSHYLSLKQTNPKCPILIRECEGIQPKLWARFDNGEENMICLSNKNSDEILKQFESLVKGSVK</sequence>
<accession>E0VBZ5</accession>
<dbReference type="Pfam" id="PF05047">
    <property type="entry name" value="L51_S25_CI-B8"/>
    <property type="match status" value="1"/>
</dbReference>
<dbReference type="AlphaFoldDB" id="E0VBZ5"/>